<sequence length="217" mass="24199">MKVDRHGRAKILTSEEIQQLFTEGVDSTRDRTLLAVMLFTAARINEAVTLQTQDVYTHLGVVRPHLLIRKGNTKGKLATRTIPILEDLRGYLKAYAPQLHPVSPFLFPGKNWRKNLHPDYGALIIRRACRRVGIEGASSHSFRRTSLTLLSDAGIPLRVIQEISGHRKLDQLQTYLEVKPDQVKGAIAALSTIAPVAEVKPSKSSKIARKRGQKIGK</sequence>
<evidence type="ECO:0000256" key="1">
    <source>
        <dbReference type="ARBA" id="ARBA00008857"/>
    </source>
</evidence>
<dbReference type="PANTHER" id="PTHR30349">
    <property type="entry name" value="PHAGE INTEGRASE-RELATED"/>
    <property type="match status" value="1"/>
</dbReference>
<dbReference type="InterPro" id="IPR002104">
    <property type="entry name" value="Integrase_catalytic"/>
</dbReference>
<dbReference type="PROSITE" id="PS51898">
    <property type="entry name" value="TYR_RECOMBINASE"/>
    <property type="match status" value="1"/>
</dbReference>
<proteinExistence type="inferred from homology"/>
<dbReference type="CDD" id="cd00397">
    <property type="entry name" value="DNA_BRE_C"/>
    <property type="match status" value="1"/>
</dbReference>
<dbReference type="SUPFAM" id="SSF56349">
    <property type="entry name" value="DNA breaking-rejoining enzymes"/>
    <property type="match status" value="1"/>
</dbReference>
<dbReference type="EMBL" id="JADEXN010000043">
    <property type="protein sequence ID" value="MBE9039938.1"/>
    <property type="molecule type" value="Genomic_DNA"/>
</dbReference>
<dbReference type="AlphaFoldDB" id="A0A928Z7Q5"/>
<evidence type="ECO:0000313" key="5">
    <source>
        <dbReference type="EMBL" id="MBE9039938.1"/>
    </source>
</evidence>
<gene>
    <name evidence="5" type="ORF">IQ235_03915</name>
</gene>
<dbReference type="Proteomes" id="UP000621799">
    <property type="component" value="Unassembled WGS sequence"/>
</dbReference>
<protein>
    <submittedName>
        <fullName evidence="5">Site-specific integrase</fullName>
    </submittedName>
</protein>
<comment type="caution">
    <text evidence="5">The sequence shown here is derived from an EMBL/GenBank/DDBJ whole genome shotgun (WGS) entry which is preliminary data.</text>
</comment>
<dbReference type="GO" id="GO:0003677">
    <property type="term" value="F:DNA binding"/>
    <property type="evidence" value="ECO:0007669"/>
    <property type="project" value="UniProtKB-KW"/>
</dbReference>
<organism evidence="5 6">
    <name type="scientific">Zarconia navalis LEGE 11467</name>
    <dbReference type="NCBI Taxonomy" id="1828826"/>
    <lineage>
        <taxon>Bacteria</taxon>
        <taxon>Bacillati</taxon>
        <taxon>Cyanobacteriota</taxon>
        <taxon>Cyanophyceae</taxon>
        <taxon>Oscillatoriophycideae</taxon>
        <taxon>Oscillatoriales</taxon>
        <taxon>Oscillatoriales incertae sedis</taxon>
        <taxon>Zarconia</taxon>
        <taxon>Zarconia navalis</taxon>
    </lineage>
</organism>
<dbReference type="GO" id="GO:0006310">
    <property type="term" value="P:DNA recombination"/>
    <property type="evidence" value="ECO:0007669"/>
    <property type="project" value="UniProtKB-KW"/>
</dbReference>
<keyword evidence="3" id="KW-0233">DNA recombination</keyword>
<evidence type="ECO:0000256" key="3">
    <source>
        <dbReference type="ARBA" id="ARBA00023172"/>
    </source>
</evidence>
<dbReference type="GO" id="GO:0015074">
    <property type="term" value="P:DNA integration"/>
    <property type="evidence" value="ECO:0007669"/>
    <property type="project" value="InterPro"/>
</dbReference>
<name>A0A928Z7Q5_9CYAN</name>
<evidence type="ECO:0000259" key="4">
    <source>
        <dbReference type="PROSITE" id="PS51898"/>
    </source>
</evidence>
<comment type="similarity">
    <text evidence="1">Belongs to the 'phage' integrase family.</text>
</comment>
<dbReference type="InterPro" id="IPR050090">
    <property type="entry name" value="Tyrosine_recombinase_XerCD"/>
</dbReference>
<keyword evidence="6" id="KW-1185">Reference proteome</keyword>
<dbReference type="RefSeq" id="WP_264320196.1">
    <property type="nucleotide sequence ID" value="NZ_JADEXN010000043.1"/>
</dbReference>
<dbReference type="Gene3D" id="1.10.443.10">
    <property type="entry name" value="Intergrase catalytic core"/>
    <property type="match status" value="1"/>
</dbReference>
<dbReference type="InterPro" id="IPR013762">
    <property type="entry name" value="Integrase-like_cat_sf"/>
</dbReference>
<feature type="domain" description="Tyr recombinase" evidence="4">
    <location>
        <begin position="7"/>
        <end position="188"/>
    </location>
</feature>
<accession>A0A928Z7Q5</accession>
<evidence type="ECO:0000313" key="6">
    <source>
        <dbReference type="Proteomes" id="UP000621799"/>
    </source>
</evidence>
<reference evidence="5" key="1">
    <citation type="submission" date="2020-10" db="EMBL/GenBank/DDBJ databases">
        <authorList>
            <person name="Castelo-Branco R."/>
            <person name="Eusebio N."/>
            <person name="Adriana R."/>
            <person name="Vieira A."/>
            <person name="Brugerolle De Fraissinette N."/>
            <person name="Rezende De Castro R."/>
            <person name="Schneider M.P."/>
            <person name="Vasconcelos V."/>
            <person name="Leao P.N."/>
        </authorList>
    </citation>
    <scope>NUCLEOTIDE SEQUENCE</scope>
    <source>
        <strain evidence="5">LEGE 11467</strain>
    </source>
</reference>
<evidence type="ECO:0000256" key="2">
    <source>
        <dbReference type="ARBA" id="ARBA00023125"/>
    </source>
</evidence>
<dbReference type="PANTHER" id="PTHR30349:SF41">
    <property type="entry name" value="INTEGRASE_RECOMBINASE PROTEIN MJ0367-RELATED"/>
    <property type="match status" value="1"/>
</dbReference>
<keyword evidence="2" id="KW-0238">DNA-binding</keyword>
<dbReference type="Pfam" id="PF00589">
    <property type="entry name" value="Phage_integrase"/>
    <property type="match status" value="1"/>
</dbReference>
<dbReference type="InterPro" id="IPR011010">
    <property type="entry name" value="DNA_brk_join_enz"/>
</dbReference>